<proteinExistence type="predicted"/>
<gene>
    <name evidence="2" type="ORF">MKK02DRAFT_31844</name>
</gene>
<dbReference type="AlphaFoldDB" id="A0AA38HGG1"/>
<feature type="region of interest" description="Disordered" evidence="1">
    <location>
        <begin position="384"/>
        <end position="414"/>
    </location>
</feature>
<reference evidence="2" key="1">
    <citation type="journal article" date="2022" name="G3 (Bethesda)">
        <title>High quality genome of the basidiomycete yeast Dioszegia hungarica PDD-24b-2 isolated from cloud water.</title>
        <authorList>
            <person name="Jarrige D."/>
            <person name="Haridas S."/>
            <person name="Bleykasten-Grosshans C."/>
            <person name="Joly M."/>
            <person name="Nadalig T."/>
            <person name="Sancelme M."/>
            <person name="Vuilleumier S."/>
            <person name="Grigoriev I.V."/>
            <person name="Amato P."/>
            <person name="Bringel F."/>
        </authorList>
    </citation>
    <scope>NUCLEOTIDE SEQUENCE</scope>
    <source>
        <strain evidence="2">PDD-24b-2</strain>
    </source>
</reference>
<accession>A0AA38HGG1</accession>
<comment type="caution">
    <text evidence="2">The sequence shown here is derived from an EMBL/GenBank/DDBJ whole genome shotgun (WGS) entry which is preliminary data.</text>
</comment>
<sequence length="744" mass="82369">MSFDRLHPELWSHILSFFFVPHFKPLSGWTKEEAVGEPPEVVARLRDAGNEGVTKRSDIKATSLAVLMRTSIAFNELARGPLYKRILTDDWVGLKRGAFIRAERLEPPPRPALEPKRKLPPQQVPEDCLLVCDLAVSERLQVVIRHGLPDPILSAEYRPDREGCEVREGVRVDDGDLGVEGFRGIIVDPVPPVTPKEVEVGDAPEFGTVFQLERGNSGPYSLPPLVAWTDDMPGLPSKPPPPFVFHFHVGQVSNEIPTGRVPVNWAQDVLDPSLPRHSVLPIIRKALGIDRNTPYFNPPGSGRTQAVLRGFDENQRDDVDRVQATLLRDVPKEKLLKDKVWGGAGEESLRRAEGGGWNRSERAVYLRTWACLLPGAHVAPERAEGGAAMRGARGQRETRGEAAAEGAGHGRRSRTDHIDSTVLILRGATSYVFRYPSHGDLAACAQLPHSTSAPTSLRPHQGRSYFRDAEYVERLPSAGAPGATSRDDIRADVLATLMTVSAAFNRLAAPILYKNIITDDYKGLTSYIHQESAKPATECKYPLLHHTKIDDVPARLAYPRKHRLSQPGPSFPRSGLWRTGWDMEGGDQRENEAVRMCVKQLPASPGAPTRWLQEAHHPDDPFHPLINSVGGLMHSVCAVPVSHDTNPAPYSHHPQGRKKAFDVSIYSGPSIWPAVLPPDPPLAQWPVGPHKPRHRGESEEQAMVRWSKVWLGSIPRERRLAGDKMVWRPSRGGPGCEACGWVYE</sequence>
<protein>
    <submittedName>
        <fullName evidence="2">Uncharacterized protein</fullName>
    </submittedName>
</protein>
<dbReference type="GeneID" id="77727590"/>
<evidence type="ECO:0000256" key="1">
    <source>
        <dbReference type="SAM" id="MobiDB-lite"/>
    </source>
</evidence>
<name>A0AA38HGG1_9TREE</name>
<organism evidence="2 3">
    <name type="scientific">Dioszegia hungarica</name>
    <dbReference type="NCBI Taxonomy" id="4972"/>
    <lineage>
        <taxon>Eukaryota</taxon>
        <taxon>Fungi</taxon>
        <taxon>Dikarya</taxon>
        <taxon>Basidiomycota</taxon>
        <taxon>Agaricomycotina</taxon>
        <taxon>Tremellomycetes</taxon>
        <taxon>Tremellales</taxon>
        <taxon>Bulleribasidiaceae</taxon>
        <taxon>Dioszegia</taxon>
    </lineage>
</organism>
<dbReference type="RefSeq" id="XP_052948186.1">
    <property type="nucleotide sequence ID" value="XM_053088385.1"/>
</dbReference>
<dbReference type="Proteomes" id="UP001164286">
    <property type="component" value="Unassembled WGS sequence"/>
</dbReference>
<evidence type="ECO:0000313" key="3">
    <source>
        <dbReference type="Proteomes" id="UP001164286"/>
    </source>
</evidence>
<dbReference type="EMBL" id="JAKWFO010000003">
    <property type="protein sequence ID" value="KAI9638409.1"/>
    <property type="molecule type" value="Genomic_DNA"/>
</dbReference>
<keyword evidence="3" id="KW-1185">Reference proteome</keyword>
<evidence type="ECO:0000313" key="2">
    <source>
        <dbReference type="EMBL" id="KAI9638409.1"/>
    </source>
</evidence>